<feature type="signal peptide" evidence="1">
    <location>
        <begin position="1"/>
        <end position="18"/>
    </location>
</feature>
<keyword evidence="1" id="KW-0732">Signal</keyword>
<gene>
    <name evidence="3" type="ORF">JBL43_12005</name>
</gene>
<dbReference type="Gene3D" id="2.60.120.560">
    <property type="entry name" value="Exo-inulinase, domain 1"/>
    <property type="match status" value="1"/>
</dbReference>
<dbReference type="Proteomes" id="UP000623301">
    <property type="component" value="Unassembled WGS sequence"/>
</dbReference>
<name>A0ABS0WSR1_9FLAO</name>
<dbReference type="RefSeq" id="WP_198841673.1">
    <property type="nucleotide sequence ID" value="NZ_JAEHFJ010000005.1"/>
</dbReference>
<evidence type="ECO:0000256" key="1">
    <source>
        <dbReference type="SAM" id="SignalP"/>
    </source>
</evidence>
<feature type="domain" description="3-keto-alpha-glucoside-1,2-lyase/3-keto-2-hydroxy-glucal hydratase" evidence="2">
    <location>
        <begin position="43"/>
        <end position="243"/>
    </location>
</feature>
<comment type="caution">
    <text evidence="3">The sequence shown here is derived from an EMBL/GenBank/DDBJ whole genome shotgun (WGS) entry which is preliminary data.</text>
</comment>
<reference evidence="3 4" key="1">
    <citation type="submission" date="2020-12" db="EMBL/GenBank/DDBJ databases">
        <title>Aureibaculum luteum sp. nov. and Aureibaculum flavum sp. nov., novel members of the family Flavobacteriaceae isolated from Antarctic intertidal sediments.</title>
        <authorList>
            <person name="He X."/>
            <person name="Zhang X."/>
        </authorList>
    </citation>
    <scope>NUCLEOTIDE SEQUENCE [LARGE SCALE GENOMIC DNA]</scope>
    <source>
        <strain evidence="3 4">A20</strain>
    </source>
</reference>
<feature type="chain" id="PRO_5045598068" evidence="1">
    <location>
        <begin position="19"/>
        <end position="245"/>
    </location>
</feature>
<dbReference type="Pfam" id="PF06439">
    <property type="entry name" value="3keto-disac_hyd"/>
    <property type="match status" value="1"/>
</dbReference>
<evidence type="ECO:0000313" key="4">
    <source>
        <dbReference type="Proteomes" id="UP000623301"/>
    </source>
</evidence>
<evidence type="ECO:0000259" key="2">
    <source>
        <dbReference type="Pfam" id="PF06439"/>
    </source>
</evidence>
<evidence type="ECO:0000313" key="3">
    <source>
        <dbReference type="EMBL" id="MBJ2174966.1"/>
    </source>
</evidence>
<dbReference type="InterPro" id="IPR010496">
    <property type="entry name" value="AL/BT2_dom"/>
</dbReference>
<sequence length="245" mass="27386">MKKLTVILLAVLSFSACKDDKKETTSNEVPKEETIKDSETKNDWITLFDGSSLDEWRGYLMDSVPSGWSIQDNTLAFTPGNGEGQDIITKEKFKNFELSIDWKISEGGNSGIFWSVLEDKNAKIYESALEVQVLDNERHPDAKAGTSHQAGALYDLVSPTSNVVHPAGEWNTAVIKINHNTNEGSSTLNGTLVATFPLQGEKWDEMIANSKFKNWKNFGNTQNGFIGLQDHGNKVWFRNIKIKKL</sequence>
<organism evidence="3 4">
    <name type="scientific">Aureibaculum flavum</name>
    <dbReference type="NCBI Taxonomy" id="2795986"/>
    <lineage>
        <taxon>Bacteria</taxon>
        <taxon>Pseudomonadati</taxon>
        <taxon>Bacteroidota</taxon>
        <taxon>Flavobacteriia</taxon>
        <taxon>Flavobacteriales</taxon>
        <taxon>Flavobacteriaceae</taxon>
        <taxon>Aureibaculum</taxon>
    </lineage>
</organism>
<proteinExistence type="predicted"/>
<dbReference type="EMBL" id="JAEHFJ010000005">
    <property type="protein sequence ID" value="MBJ2174966.1"/>
    <property type="molecule type" value="Genomic_DNA"/>
</dbReference>
<dbReference type="PROSITE" id="PS51257">
    <property type="entry name" value="PROKAR_LIPOPROTEIN"/>
    <property type="match status" value="1"/>
</dbReference>
<keyword evidence="4" id="KW-1185">Reference proteome</keyword>
<accession>A0ABS0WSR1</accession>
<protein>
    <submittedName>
        <fullName evidence="3">DUF1080 domain-containing protein</fullName>
    </submittedName>
</protein>